<dbReference type="Pfam" id="PF00121">
    <property type="entry name" value="TIM"/>
    <property type="match status" value="1"/>
</dbReference>
<dbReference type="EC" id="5.3.1.1" evidence="8"/>
<proteinExistence type="inferred from homology"/>
<dbReference type="InterPro" id="IPR035990">
    <property type="entry name" value="TIM_sf"/>
</dbReference>
<keyword evidence="8" id="KW-0312">Gluconeogenesis</keyword>
<dbReference type="SUPFAM" id="SSF51351">
    <property type="entry name" value="Triosephosphate isomerase (TIM)"/>
    <property type="match status" value="1"/>
</dbReference>
<evidence type="ECO:0000256" key="7">
    <source>
        <dbReference type="ARBA" id="ARBA00023239"/>
    </source>
</evidence>
<evidence type="ECO:0000256" key="1">
    <source>
        <dbReference type="ARBA" id="ARBA00000726"/>
    </source>
</evidence>
<reference evidence="9" key="2">
    <citation type="submission" date="2025-08" db="UniProtKB">
        <authorList>
            <consortium name="Ensembl"/>
        </authorList>
    </citation>
    <scope>IDENTIFICATION</scope>
</reference>
<dbReference type="GO" id="GO:0046166">
    <property type="term" value="P:glyceraldehyde-3-phosphate biosynthetic process"/>
    <property type="evidence" value="ECO:0007669"/>
    <property type="project" value="TreeGrafter"/>
</dbReference>
<dbReference type="Proteomes" id="UP000314982">
    <property type="component" value="Unassembled WGS sequence"/>
</dbReference>
<evidence type="ECO:0000256" key="4">
    <source>
        <dbReference type="ARBA" id="ARBA00007422"/>
    </source>
</evidence>
<evidence type="ECO:0000256" key="5">
    <source>
        <dbReference type="ARBA" id="ARBA00011738"/>
    </source>
</evidence>
<reference evidence="9" key="3">
    <citation type="submission" date="2025-09" db="UniProtKB">
        <authorList>
            <consortium name="Ensembl"/>
        </authorList>
    </citation>
    <scope>IDENTIFICATION</scope>
</reference>
<sequence length="169" mass="18141">MLADLGCRYVLIGHSERRQYFAEDNDLLLRKLQAVIAAGMVPVYCVGETLQQREAGIETYQHVIGEQLAVLGALAGKEYVVAYEPIWAIGTGRVASIGQIDEVHQYIRDTLLQYHGASANIRVLYGGSVKADNADAIFSLKNVGGALVGGASLDANSFGQICQAAKKTV</sequence>
<dbReference type="PANTHER" id="PTHR21139">
    <property type="entry name" value="TRIOSEPHOSPHATE ISOMERASE"/>
    <property type="match status" value="1"/>
</dbReference>
<comment type="function">
    <text evidence="2">Triosephosphate isomerase is an extremely efficient metabolic enzyme that catalyzes the interconversion between dihydroxyacetone phosphate (DHAP) and D-glyceraldehyde-3-phosphate (G3P) in glycolysis and gluconeogenesis.</text>
</comment>
<dbReference type="GO" id="GO:0006096">
    <property type="term" value="P:glycolytic process"/>
    <property type="evidence" value="ECO:0007669"/>
    <property type="project" value="UniProtKB-UniPathway"/>
</dbReference>
<dbReference type="GO" id="GO:0008929">
    <property type="term" value="F:methylglyoxal synthase activity"/>
    <property type="evidence" value="ECO:0007669"/>
    <property type="project" value="UniProtKB-EC"/>
</dbReference>
<evidence type="ECO:0000256" key="8">
    <source>
        <dbReference type="RuleBase" id="RU363013"/>
    </source>
</evidence>
<dbReference type="GO" id="GO:0004807">
    <property type="term" value="F:triose-phosphate isomerase activity"/>
    <property type="evidence" value="ECO:0007669"/>
    <property type="project" value="UniProtKB-EC"/>
</dbReference>
<dbReference type="GO" id="GO:0019563">
    <property type="term" value="P:glycerol catabolic process"/>
    <property type="evidence" value="ECO:0007669"/>
    <property type="project" value="TreeGrafter"/>
</dbReference>
<dbReference type="Gene3D" id="3.20.20.70">
    <property type="entry name" value="Aldolase class I"/>
    <property type="match status" value="1"/>
</dbReference>
<dbReference type="InterPro" id="IPR000652">
    <property type="entry name" value="Triosephosphate_isomerase"/>
</dbReference>
<dbReference type="UniPathway" id="UPA00138"/>
<protein>
    <recommendedName>
        <fullName evidence="8">Triosephosphate isomerase</fullName>
        <ecNumber evidence="8">5.3.1.1</ecNumber>
    </recommendedName>
</protein>
<dbReference type="PROSITE" id="PS00171">
    <property type="entry name" value="TIM_1"/>
    <property type="match status" value="1"/>
</dbReference>
<keyword evidence="6 8" id="KW-0413">Isomerase</keyword>
<dbReference type="UniPathway" id="UPA00109">
    <property type="reaction ID" value="UER00189"/>
</dbReference>
<evidence type="ECO:0000256" key="3">
    <source>
        <dbReference type="ARBA" id="ARBA00004104"/>
    </source>
</evidence>
<keyword evidence="10" id="KW-1185">Reference proteome</keyword>
<reference evidence="10" key="1">
    <citation type="submission" date="2018-06" db="EMBL/GenBank/DDBJ databases">
        <title>Genome assembly of Danube salmon.</title>
        <authorList>
            <person name="Macqueen D.J."/>
            <person name="Gundappa M.K."/>
        </authorList>
    </citation>
    <scope>NUCLEOTIDE SEQUENCE [LARGE SCALE GENOMIC DNA]</scope>
</reference>
<organism evidence="9 10">
    <name type="scientific">Hucho hucho</name>
    <name type="common">huchen</name>
    <dbReference type="NCBI Taxonomy" id="62062"/>
    <lineage>
        <taxon>Eukaryota</taxon>
        <taxon>Metazoa</taxon>
        <taxon>Chordata</taxon>
        <taxon>Craniata</taxon>
        <taxon>Vertebrata</taxon>
        <taxon>Euteleostomi</taxon>
        <taxon>Actinopterygii</taxon>
        <taxon>Neopterygii</taxon>
        <taxon>Teleostei</taxon>
        <taxon>Protacanthopterygii</taxon>
        <taxon>Salmoniformes</taxon>
        <taxon>Salmonidae</taxon>
        <taxon>Salmoninae</taxon>
        <taxon>Hucho</taxon>
    </lineage>
</organism>
<dbReference type="PANTHER" id="PTHR21139:SF42">
    <property type="entry name" value="TRIOSEPHOSPHATE ISOMERASE"/>
    <property type="match status" value="1"/>
</dbReference>
<comment type="subunit">
    <text evidence="5">Homodimer.</text>
</comment>
<evidence type="ECO:0000256" key="6">
    <source>
        <dbReference type="ARBA" id="ARBA00023235"/>
    </source>
</evidence>
<accession>A0A4W5L759</accession>
<dbReference type="AlphaFoldDB" id="A0A4W5L759"/>
<name>A0A4W5L759_9TELE</name>
<evidence type="ECO:0000256" key="2">
    <source>
        <dbReference type="ARBA" id="ARBA00002041"/>
    </source>
</evidence>
<dbReference type="STRING" id="62062.ENSHHUP00000020350"/>
<comment type="catalytic activity">
    <reaction evidence="1">
        <text>dihydroxyacetone phosphate = methylglyoxal + phosphate</text>
        <dbReference type="Rhea" id="RHEA:17937"/>
        <dbReference type="ChEBI" id="CHEBI:17158"/>
        <dbReference type="ChEBI" id="CHEBI:43474"/>
        <dbReference type="ChEBI" id="CHEBI:57642"/>
        <dbReference type="EC" id="4.2.3.3"/>
    </reaction>
</comment>
<evidence type="ECO:0000313" key="10">
    <source>
        <dbReference type="Proteomes" id="UP000314982"/>
    </source>
</evidence>
<dbReference type="GeneTree" id="ENSGT00390000013354"/>
<comment type="pathway">
    <text evidence="8">Carbohydrate biosynthesis; gluconeogenesis.</text>
</comment>
<dbReference type="InterPro" id="IPR013785">
    <property type="entry name" value="Aldolase_TIM"/>
</dbReference>
<comment type="similarity">
    <text evidence="4 8">Belongs to the triosephosphate isomerase family.</text>
</comment>
<comment type="function">
    <text evidence="3">It is also responsible for the non-negligible production of methylglyoxal a reactive cytotoxic side-product that modifies and can alter proteins, DNA and lipids.</text>
</comment>
<keyword evidence="8" id="KW-0324">Glycolysis</keyword>
<keyword evidence="7" id="KW-0456">Lyase</keyword>
<dbReference type="Ensembl" id="ENSHHUT00000021104.1">
    <property type="protein sequence ID" value="ENSHHUP00000020350.1"/>
    <property type="gene ID" value="ENSHHUG00000012730.1"/>
</dbReference>
<dbReference type="GO" id="GO:0005829">
    <property type="term" value="C:cytosol"/>
    <property type="evidence" value="ECO:0007669"/>
    <property type="project" value="TreeGrafter"/>
</dbReference>
<comment type="catalytic activity">
    <reaction evidence="8">
        <text>D-glyceraldehyde 3-phosphate = dihydroxyacetone phosphate</text>
        <dbReference type="Rhea" id="RHEA:18585"/>
        <dbReference type="ChEBI" id="CHEBI:57642"/>
        <dbReference type="ChEBI" id="CHEBI:59776"/>
        <dbReference type="EC" id="5.3.1.1"/>
    </reaction>
</comment>
<dbReference type="CDD" id="cd00311">
    <property type="entry name" value="TIM"/>
    <property type="match status" value="1"/>
</dbReference>
<comment type="pathway">
    <text evidence="8">Carbohydrate degradation; glycolysis; D-glyceraldehyde 3-phosphate from glycerone phosphate: step 1/1.</text>
</comment>
<dbReference type="GO" id="GO:0006094">
    <property type="term" value="P:gluconeogenesis"/>
    <property type="evidence" value="ECO:0007669"/>
    <property type="project" value="UniProtKB-UniPathway"/>
</dbReference>
<evidence type="ECO:0000313" key="9">
    <source>
        <dbReference type="Ensembl" id="ENSHHUP00000020350.1"/>
    </source>
</evidence>
<dbReference type="InterPro" id="IPR020861">
    <property type="entry name" value="Triosephosphate_isomerase_AS"/>
</dbReference>
<dbReference type="PROSITE" id="PS51440">
    <property type="entry name" value="TIM_2"/>
    <property type="match status" value="1"/>
</dbReference>